<gene>
    <name evidence="2" type="ORF">ZIOFF_074480</name>
    <name evidence="1" type="ORF">ZIOFF_075504</name>
</gene>
<protein>
    <submittedName>
        <fullName evidence="1">Uncharacterized protein</fullName>
    </submittedName>
</protein>
<evidence type="ECO:0000313" key="3">
    <source>
        <dbReference type="Proteomes" id="UP000734854"/>
    </source>
</evidence>
<dbReference type="GO" id="GO:0003899">
    <property type="term" value="F:DNA-directed RNA polymerase activity"/>
    <property type="evidence" value="ECO:0007669"/>
    <property type="project" value="InterPro"/>
</dbReference>
<dbReference type="EMBL" id="JACMSC010000026">
    <property type="protein sequence ID" value="KAG6467680.1"/>
    <property type="molecule type" value="Genomic_DNA"/>
</dbReference>
<geneLocation type="mitochondrion" evidence="2"/>
<dbReference type="EMBL" id="JACMSC010000134">
    <property type="protein sequence ID" value="KAG6466700.1"/>
    <property type="molecule type" value="Genomic_DNA"/>
</dbReference>
<dbReference type="InterPro" id="IPR002092">
    <property type="entry name" value="DNA-dir_Rpol_phage-type"/>
</dbReference>
<evidence type="ECO:0000313" key="2">
    <source>
        <dbReference type="EMBL" id="KAG6467680.1"/>
    </source>
</evidence>
<dbReference type="AlphaFoldDB" id="A0A8J5BUX5"/>
<keyword evidence="3" id="KW-1185">Reference proteome</keyword>
<dbReference type="PANTHER" id="PTHR10102">
    <property type="entry name" value="DNA-DIRECTED RNA POLYMERASE, MITOCHONDRIAL"/>
    <property type="match status" value="1"/>
</dbReference>
<reference evidence="1 3" key="1">
    <citation type="submission" date="2020-08" db="EMBL/GenBank/DDBJ databases">
        <title>Plant Genome Project.</title>
        <authorList>
            <person name="Zhang R.-G."/>
        </authorList>
    </citation>
    <scope>NUCLEOTIDE SEQUENCE [LARGE SCALE GENOMIC DNA]</scope>
    <source>
        <tissue evidence="1">Rhizome</tissue>
    </source>
</reference>
<dbReference type="PANTHER" id="PTHR10102:SF8">
    <property type="entry name" value="DNA-DIRECTED RNA POLYMERASE-RELATED"/>
    <property type="match status" value="1"/>
</dbReference>
<organism evidence="1 3">
    <name type="scientific">Zingiber officinale</name>
    <name type="common">Ginger</name>
    <name type="synonym">Amomum zingiber</name>
    <dbReference type="NCBI Taxonomy" id="94328"/>
    <lineage>
        <taxon>Eukaryota</taxon>
        <taxon>Viridiplantae</taxon>
        <taxon>Streptophyta</taxon>
        <taxon>Embryophyta</taxon>
        <taxon>Tracheophyta</taxon>
        <taxon>Spermatophyta</taxon>
        <taxon>Magnoliopsida</taxon>
        <taxon>Liliopsida</taxon>
        <taxon>Zingiberales</taxon>
        <taxon>Zingiberaceae</taxon>
        <taxon>Zingiber</taxon>
    </lineage>
</organism>
<comment type="caution">
    <text evidence="1">The sequence shown here is derived from an EMBL/GenBank/DDBJ whole genome shotgun (WGS) entry which is preliminary data.</text>
</comment>
<sequence>MIMTPRNICLITGRNELSRLRIVSNHLKARQGPLERLHQALLRKLYNIISGFFLYSRRPVLLIKVPYLLEKERFGFSLTARSRYENLIINLAIAYDGYNLDLPAFIDCRGRIYRCGVLHFHERDLARSLIVFADFKFKDNYIYEDITNTLKASAAFHFKSFVSVEEAIDWYDYNISQVFDNPFVYAREAKHPFQFLANILGVSDLRRFPICQDASASAYQIMSEWGCVAVRAGLGFGDSSIPGLMLEFSIRTATVSALERVRQHRVVLE</sequence>
<evidence type="ECO:0000313" key="1">
    <source>
        <dbReference type="EMBL" id="KAG6466700.1"/>
    </source>
</evidence>
<keyword evidence="2" id="KW-0496">Mitochondrion</keyword>
<dbReference type="GO" id="GO:0006390">
    <property type="term" value="P:mitochondrial transcription"/>
    <property type="evidence" value="ECO:0007669"/>
    <property type="project" value="TreeGrafter"/>
</dbReference>
<accession>A0A8J5BUX5</accession>
<dbReference type="SUPFAM" id="SSF56672">
    <property type="entry name" value="DNA/RNA polymerases"/>
    <property type="match status" value="1"/>
</dbReference>
<name>A0A8J5BUX5_ZINOF</name>
<dbReference type="InterPro" id="IPR043502">
    <property type="entry name" value="DNA/RNA_pol_sf"/>
</dbReference>
<dbReference type="GO" id="GO:0003677">
    <property type="term" value="F:DNA binding"/>
    <property type="evidence" value="ECO:0007669"/>
    <property type="project" value="InterPro"/>
</dbReference>
<proteinExistence type="predicted"/>
<dbReference type="GO" id="GO:0034245">
    <property type="term" value="C:mitochondrial DNA-directed RNA polymerase complex"/>
    <property type="evidence" value="ECO:0007669"/>
    <property type="project" value="TreeGrafter"/>
</dbReference>
<dbReference type="Proteomes" id="UP000734854">
    <property type="component" value="Unassembled WGS sequence"/>
</dbReference>